<gene>
    <name evidence="2" type="ORF">GAH_00097</name>
</gene>
<dbReference type="OrthoDB" id="135023at2157"/>
<accession>A0A0F7II95</accession>
<dbReference type="EMBL" id="CP011267">
    <property type="protein sequence ID" value="AKG92543.1"/>
    <property type="molecule type" value="Genomic_DNA"/>
</dbReference>
<keyword evidence="1" id="KW-0472">Membrane</keyword>
<evidence type="ECO:0000313" key="2">
    <source>
        <dbReference type="EMBL" id="AKG92543.1"/>
    </source>
</evidence>
<dbReference type="HOGENOM" id="CLU_174501_0_0_2"/>
<dbReference type="STRING" id="113653.GAH_00097"/>
<keyword evidence="1" id="KW-0812">Transmembrane</keyword>
<proteinExistence type="predicted"/>
<feature type="transmembrane region" description="Helical" evidence="1">
    <location>
        <begin position="31"/>
        <end position="51"/>
    </location>
</feature>
<feature type="transmembrane region" description="Helical" evidence="1">
    <location>
        <begin position="7"/>
        <end position="25"/>
    </location>
</feature>
<evidence type="ECO:0000313" key="3">
    <source>
        <dbReference type="Proteomes" id="UP000034723"/>
    </source>
</evidence>
<dbReference type="GeneID" id="24802686"/>
<protein>
    <submittedName>
        <fullName evidence="2">Uncharacterized protein</fullName>
    </submittedName>
</protein>
<organism evidence="2 3">
    <name type="scientific">Geoglobus ahangari</name>
    <dbReference type="NCBI Taxonomy" id="113653"/>
    <lineage>
        <taxon>Archaea</taxon>
        <taxon>Methanobacteriati</taxon>
        <taxon>Methanobacteriota</taxon>
        <taxon>Archaeoglobi</taxon>
        <taxon>Archaeoglobales</taxon>
        <taxon>Archaeoglobaceae</taxon>
        <taxon>Geoglobus</taxon>
    </lineage>
</organism>
<name>A0A0F7II95_9EURY</name>
<reference evidence="2 3" key="1">
    <citation type="submission" date="2015-04" db="EMBL/GenBank/DDBJ databases">
        <title>The complete genome sequence of the hyperthermophilic, obligate iron-reducing archaeon Geoglobus ahangari strain 234T.</title>
        <authorList>
            <person name="Manzella M.P."/>
            <person name="Holmes D.E."/>
            <person name="Rocheleau J.M."/>
            <person name="Chung A."/>
            <person name="Reguera G."/>
            <person name="Kashefi K."/>
        </authorList>
    </citation>
    <scope>NUCLEOTIDE SEQUENCE [LARGE SCALE GENOMIC DNA]</scope>
    <source>
        <strain evidence="2 3">234</strain>
    </source>
</reference>
<dbReference type="AlphaFoldDB" id="A0A0F7II95"/>
<dbReference type="RefSeq" id="WP_048094196.1">
    <property type="nucleotide sequence ID" value="NZ_CP011267.1"/>
</dbReference>
<dbReference type="InParanoid" id="A0A0F7II95"/>
<dbReference type="KEGG" id="gah:GAH_00097"/>
<sequence length="106" mass="12461">MIMERDVVFAGLMVISAITLTWKWLSLYDNVDGVVIFSAFLLTLSLSLLLISMEYRMQKMKEEFESVKRAVAINSADLEEKIEGKIRAYMESIEFRLDRIEKRLYR</sequence>
<keyword evidence="3" id="KW-1185">Reference proteome</keyword>
<evidence type="ECO:0000256" key="1">
    <source>
        <dbReference type="SAM" id="Phobius"/>
    </source>
</evidence>
<keyword evidence="1" id="KW-1133">Transmembrane helix</keyword>
<dbReference type="Proteomes" id="UP000034723">
    <property type="component" value="Chromosome"/>
</dbReference>